<dbReference type="RefSeq" id="WP_111399330.1">
    <property type="nucleotide sequence ID" value="NZ_QKYU01000019.1"/>
</dbReference>
<evidence type="ECO:0000313" key="13">
    <source>
        <dbReference type="EMBL" id="PZW42148.1"/>
    </source>
</evidence>
<evidence type="ECO:0000259" key="11">
    <source>
        <dbReference type="Pfam" id="PF00725"/>
    </source>
</evidence>
<evidence type="ECO:0000259" key="12">
    <source>
        <dbReference type="Pfam" id="PF02737"/>
    </source>
</evidence>
<evidence type="ECO:0000256" key="9">
    <source>
        <dbReference type="ARBA" id="ARBA00042709"/>
    </source>
</evidence>
<dbReference type="SUPFAM" id="SSF48179">
    <property type="entry name" value="6-phosphogluconate dehydrogenase C-terminal domain-like"/>
    <property type="match status" value="1"/>
</dbReference>
<evidence type="ECO:0000313" key="14">
    <source>
        <dbReference type="Proteomes" id="UP000249688"/>
    </source>
</evidence>
<evidence type="ECO:0000256" key="7">
    <source>
        <dbReference type="ARBA" id="ARBA00023027"/>
    </source>
</evidence>
<evidence type="ECO:0000256" key="4">
    <source>
        <dbReference type="ARBA" id="ARBA00022490"/>
    </source>
</evidence>
<sequence length="320" mass="34326">MAKIAVIGAGTMGHALALVFAIGGHRVRLTDSFAPTLARAPALMEAARKTLNAAGETDLTTEGLAAAVTCHADLAETVADAEWIIEAIIEQPEAKRVLFEALDAVAPMGAVIASNTSYLDPFPLIPARRQGHAMILHWYTPPYLVDLVDVVPGPDCDPALIQQACAMIAAMGKQPVVLRKFLPGYIANRIQSAISAEVFHLLEEDVASPEEIDAAIVHGLALRLPILGHLAKADFTGLELARDALRNQMVPPAPRRDHSTPLDARLAEGRSGVRAGGGWYDWSAHTPEEWFQDRDARLLALKRALREIGTLAGPRTGETT</sequence>
<dbReference type="PIRSF" id="PIRSF000105">
    <property type="entry name" value="HCDH"/>
    <property type="match status" value="1"/>
</dbReference>
<dbReference type="InterPro" id="IPR006176">
    <property type="entry name" value="3-OHacyl-CoA_DH_NAD-bd"/>
</dbReference>
<feature type="site" description="Important for catalytic activity" evidence="10">
    <location>
        <position position="137"/>
    </location>
</feature>
<dbReference type="Proteomes" id="UP000249688">
    <property type="component" value="Unassembled WGS sequence"/>
</dbReference>
<comment type="subunit">
    <text evidence="3">Homodimer.</text>
</comment>
<keyword evidence="4" id="KW-0963">Cytoplasm</keyword>
<dbReference type="SUPFAM" id="SSF51735">
    <property type="entry name" value="NAD(P)-binding Rossmann-fold domains"/>
    <property type="match status" value="1"/>
</dbReference>
<dbReference type="GO" id="GO:0050104">
    <property type="term" value="F:L-gulonate 3-dehydrogenase activity"/>
    <property type="evidence" value="ECO:0007669"/>
    <property type="project" value="UniProtKB-EC"/>
</dbReference>
<dbReference type="InterPro" id="IPR008927">
    <property type="entry name" value="6-PGluconate_DH-like_C_sf"/>
</dbReference>
<evidence type="ECO:0000256" key="5">
    <source>
        <dbReference type="ARBA" id="ARBA00022553"/>
    </source>
</evidence>
<dbReference type="Gene3D" id="1.10.1040.10">
    <property type="entry name" value="N-(1-d-carboxylethyl)-l-norvaline Dehydrogenase, domain 2"/>
    <property type="match status" value="1"/>
</dbReference>
<comment type="similarity">
    <text evidence="2">Belongs to the 3-hydroxyacyl-CoA dehydrogenase family.</text>
</comment>
<organism evidence="13 14">
    <name type="scientific">Humitalea rosea</name>
    <dbReference type="NCBI Taxonomy" id="990373"/>
    <lineage>
        <taxon>Bacteria</taxon>
        <taxon>Pseudomonadati</taxon>
        <taxon>Pseudomonadota</taxon>
        <taxon>Alphaproteobacteria</taxon>
        <taxon>Acetobacterales</taxon>
        <taxon>Roseomonadaceae</taxon>
        <taxon>Humitalea</taxon>
    </lineage>
</organism>
<dbReference type="EMBL" id="QKYU01000019">
    <property type="protein sequence ID" value="PZW42148.1"/>
    <property type="molecule type" value="Genomic_DNA"/>
</dbReference>
<dbReference type="InterPro" id="IPR006108">
    <property type="entry name" value="3HC_DH_C"/>
</dbReference>
<dbReference type="Pfam" id="PF02737">
    <property type="entry name" value="3HCDH_N"/>
    <property type="match status" value="1"/>
</dbReference>
<dbReference type="InterPro" id="IPR022694">
    <property type="entry name" value="3-OHacyl-CoA_DH"/>
</dbReference>
<feature type="domain" description="3-hydroxyacyl-CoA dehydrogenase C-terminal" evidence="11">
    <location>
        <begin position="184"/>
        <end position="282"/>
    </location>
</feature>
<feature type="domain" description="3-hydroxyacyl-CoA dehydrogenase NAD binding" evidence="12">
    <location>
        <begin position="3"/>
        <end position="179"/>
    </location>
</feature>
<evidence type="ECO:0000256" key="10">
    <source>
        <dbReference type="PIRSR" id="PIRSR000105-1"/>
    </source>
</evidence>
<evidence type="ECO:0000256" key="2">
    <source>
        <dbReference type="ARBA" id="ARBA00009463"/>
    </source>
</evidence>
<dbReference type="Gene3D" id="3.40.50.720">
    <property type="entry name" value="NAD(P)-binding Rossmann-like Domain"/>
    <property type="match status" value="1"/>
</dbReference>
<gene>
    <name evidence="13" type="ORF">C8P66_11940</name>
</gene>
<dbReference type="InterPro" id="IPR036291">
    <property type="entry name" value="NAD(P)-bd_dom_sf"/>
</dbReference>
<dbReference type="AlphaFoldDB" id="A0A2W7I7K9"/>
<keyword evidence="7" id="KW-0520">NAD</keyword>
<evidence type="ECO:0000256" key="8">
    <source>
        <dbReference type="ARBA" id="ARBA00038962"/>
    </source>
</evidence>
<dbReference type="PANTHER" id="PTHR48075:SF1">
    <property type="entry name" value="LAMBDA-CRYSTALLIN HOMOLOG"/>
    <property type="match status" value="1"/>
</dbReference>
<comment type="subcellular location">
    <subcellularLocation>
        <location evidence="1">Cytoplasm</location>
    </subcellularLocation>
</comment>
<comment type="caution">
    <text evidence="13">The sequence shown here is derived from an EMBL/GenBank/DDBJ whole genome shotgun (WGS) entry which is preliminary data.</text>
</comment>
<keyword evidence="14" id="KW-1185">Reference proteome</keyword>
<dbReference type="EC" id="1.1.1.45" evidence="8"/>
<keyword evidence="6" id="KW-0560">Oxidoreductase</keyword>
<reference evidence="13 14" key="1">
    <citation type="submission" date="2018-06" db="EMBL/GenBank/DDBJ databases">
        <title>Genomic Encyclopedia of Archaeal and Bacterial Type Strains, Phase II (KMG-II): from individual species to whole genera.</title>
        <authorList>
            <person name="Goeker M."/>
        </authorList>
    </citation>
    <scope>NUCLEOTIDE SEQUENCE [LARGE SCALE GENOMIC DNA]</scope>
    <source>
        <strain evidence="13 14">DSM 24525</strain>
    </source>
</reference>
<dbReference type="PANTHER" id="PTHR48075">
    <property type="entry name" value="3-HYDROXYACYL-COA DEHYDROGENASE FAMILY PROTEIN"/>
    <property type="match status" value="1"/>
</dbReference>
<dbReference type="GO" id="GO:0005737">
    <property type="term" value="C:cytoplasm"/>
    <property type="evidence" value="ECO:0007669"/>
    <property type="project" value="UniProtKB-SubCell"/>
</dbReference>
<proteinExistence type="inferred from homology"/>
<keyword evidence="5" id="KW-0597">Phosphoprotein</keyword>
<dbReference type="InterPro" id="IPR013328">
    <property type="entry name" value="6PGD_dom2"/>
</dbReference>
<evidence type="ECO:0000256" key="3">
    <source>
        <dbReference type="ARBA" id="ARBA00011738"/>
    </source>
</evidence>
<evidence type="ECO:0000256" key="1">
    <source>
        <dbReference type="ARBA" id="ARBA00004496"/>
    </source>
</evidence>
<evidence type="ECO:0000256" key="6">
    <source>
        <dbReference type="ARBA" id="ARBA00023002"/>
    </source>
</evidence>
<protein>
    <recommendedName>
        <fullName evidence="9">L-gulonate 3-dehydrogenase</fullName>
        <ecNumber evidence="8">1.1.1.45</ecNumber>
    </recommendedName>
    <alternativeName>
        <fullName evidence="9">L-gulonate 3-dehydrogenase</fullName>
    </alternativeName>
</protein>
<accession>A0A2W7I7K9</accession>
<dbReference type="GO" id="GO:0006631">
    <property type="term" value="P:fatty acid metabolic process"/>
    <property type="evidence" value="ECO:0007669"/>
    <property type="project" value="InterPro"/>
</dbReference>
<dbReference type="Pfam" id="PF00725">
    <property type="entry name" value="3HCDH"/>
    <property type="match status" value="1"/>
</dbReference>
<dbReference type="GO" id="GO:0070403">
    <property type="term" value="F:NAD+ binding"/>
    <property type="evidence" value="ECO:0007669"/>
    <property type="project" value="InterPro"/>
</dbReference>
<dbReference type="OrthoDB" id="9803287at2"/>
<name>A0A2W7I7K9_9PROT</name>